<feature type="compositionally biased region" description="Polar residues" evidence="1">
    <location>
        <begin position="236"/>
        <end position="250"/>
    </location>
</feature>
<protein>
    <submittedName>
        <fullName evidence="2">Uncharacterized protein</fullName>
    </submittedName>
</protein>
<accession>A0A0U5G6D4</accession>
<keyword evidence="3" id="KW-1185">Reference proteome</keyword>
<name>A0A0U5G6D4_ASPCI</name>
<feature type="compositionally biased region" description="Polar residues" evidence="1">
    <location>
        <begin position="259"/>
        <end position="268"/>
    </location>
</feature>
<reference evidence="3" key="1">
    <citation type="journal article" date="2016" name="Genome Announc.">
        <title>Draft genome sequences of fungus Aspergillus calidoustus.</title>
        <authorList>
            <person name="Horn F."/>
            <person name="Linde J."/>
            <person name="Mattern D.J."/>
            <person name="Walther G."/>
            <person name="Guthke R."/>
            <person name="Scherlach K."/>
            <person name="Martin K."/>
            <person name="Brakhage A.A."/>
            <person name="Petzke L."/>
            <person name="Valiante V."/>
        </authorList>
    </citation>
    <scope>NUCLEOTIDE SEQUENCE [LARGE SCALE GENOMIC DNA]</scope>
    <source>
        <strain evidence="3">SF006504</strain>
    </source>
</reference>
<dbReference type="OMA" id="THAIRCK"/>
<evidence type="ECO:0000313" key="2">
    <source>
        <dbReference type="EMBL" id="CEL06142.1"/>
    </source>
</evidence>
<evidence type="ECO:0000256" key="1">
    <source>
        <dbReference type="SAM" id="MobiDB-lite"/>
    </source>
</evidence>
<sequence length="299" mass="33108">MITAPRASVSTYSKDDFEEFAITYWKVRTEQEAKDSVISILEGRASGHAGKNRRFANLAHLTDGIQIHAKPDIYHGARAAKLDSAILNKLNDLIVPSQTDGLVAPNFFLKVKGAQVSAVEAERQACYYGALGARAIHALHSHKQEKPVFDNNAYTISATYCRGLLELYATHIASSGRNLGVPEYVMTRLGEWTIHANMKSFQQGLTAYRNARDWARKKRDEAVAAANKRQSVHKPPTSQASNVRKQSMSNVKGYPKSNAGIQSGNSDEVQSRRKSTDKGVTERRAIPERPKNTENRAVD</sequence>
<proteinExistence type="predicted"/>
<dbReference type="STRING" id="454130.A0A0U5G6D4"/>
<organism evidence="2 3">
    <name type="scientific">Aspergillus calidoustus</name>
    <dbReference type="NCBI Taxonomy" id="454130"/>
    <lineage>
        <taxon>Eukaryota</taxon>
        <taxon>Fungi</taxon>
        <taxon>Dikarya</taxon>
        <taxon>Ascomycota</taxon>
        <taxon>Pezizomycotina</taxon>
        <taxon>Eurotiomycetes</taxon>
        <taxon>Eurotiomycetidae</taxon>
        <taxon>Eurotiales</taxon>
        <taxon>Aspergillaceae</taxon>
        <taxon>Aspergillus</taxon>
        <taxon>Aspergillus subgen. Nidulantes</taxon>
    </lineage>
</organism>
<dbReference type="Proteomes" id="UP000054771">
    <property type="component" value="Unassembled WGS sequence"/>
</dbReference>
<feature type="compositionally biased region" description="Basic and acidic residues" evidence="1">
    <location>
        <begin position="269"/>
        <end position="299"/>
    </location>
</feature>
<gene>
    <name evidence="2" type="ORF">ASPCAL07250</name>
</gene>
<evidence type="ECO:0000313" key="3">
    <source>
        <dbReference type="Proteomes" id="UP000054771"/>
    </source>
</evidence>
<dbReference type="OrthoDB" id="4503105at2759"/>
<dbReference type="EMBL" id="CDMC01000005">
    <property type="protein sequence ID" value="CEL06142.1"/>
    <property type="molecule type" value="Genomic_DNA"/>
</dbReference>
<feature type="region of interest" description="Disordered" evidence="1">
    <location>
        <begin position="222"/>
        <end position="299"/>
    </location>
</feature>
<dbReference type="AlphaFoldDB" id="A0A0U5G6D4"/>